<evidence type="ECO:0000313" key="3">
    <source>
        <dbReference type="Proteomes" id="UP000589036"/>
    </source>
</evidence>
<dbReference type="InterPro" id="IPR007278">
    <property type="entry name" value="DUF397"/>
</dbReference>
<dbReference type="EMBL" id="JACCCC010000001">
    <property type="protein sequence ID" value="NYE48318.1"/>
    <property type="molecule type" value="Genomic_DNA"/>
</dbReference>
<evidence type="ECO:0000313" key="2">
    <source>
        <dbReference type="EMBL" id="NYE48318.1"/>
    </source>
</evidence>
<sequence>MSEEWYKSSYSKASGECVEAAQLVSGVCGIRDSKAPAQAPLLFSVSEWHAFISSVKAGHLAG</sequence>
<evidence type="ECO:0000259" key="1">
    <source>
        <dbReference type="Pfam" id="PF04149"/>
    </source>
</evidence>
<protein>
    <recommendedName>
        <fullName evidence="1">DUF397 domain-containing protein</fullName>
    </recommendedName>
</protein>
<proteinExistence type="predicted"/>
<gene>
    <name evidence="2" type="ORF">HDA32_003438</name>
</gene>
<dbReference type="Proteomes" id="UP000589036">
    <property type="component" value="Unassembled WGS sequence"/>
</dbReference>
<keyword evidence="3" id="KW-1185">Reference proteome</keyword>
<reference evidence="2 3" key="1">
    <citation type="submission" date="2020-07" db="EMBL/GenBank/DDBJ databases">
        <title>Sequencing the genomes of 1000 actinobacteria strains.</title>
        <authorList>
            <person name="Klenk H.-P."/>
        </authorList>
    </citation>
    <scope>NUCLEOTIDE SEQUENCE [LARGE SCALE GENOMIC DNA]</scope>
    <source>
        <strain evidence="2 3">CXB654</strain>
    </source>
</reference>
<comment type="caution">
    <text evidence="2">The sequence shown here is derived from an EMBL/GenBank/DDBJ whole genome shotgun (WGS) entry which is preliminary data.</text>
</comment>
<name>A0A852TWL4_9ACTN</name>
<dbReference type="Pfam" id="PF04149">
    <property type="entry name" value="DUF397"/>
    <property type="match status" value="1"/>
</dbReference>
<dbReference type="RefSeq" id="WP_179644129.1">
    <property type="nucleotide sequence ID" value="NZ_BAAAYY010000004.1"/>
</dbReference>
<organism evidence="2 3">
    <name type="scientific">Spinactinospora alkalitolerans</name>
    <dbReference type="NCBI Taxonomy" id="687207"/>
    <lineage>
        <taxon>Bacteria</taxon>
        <taxon>Bacillati</taxon>
        <taxon>Actinomycetota</taxon>
        <taxon>Actinomycetes</taxon>
        <taxon>Streptosporangiales</taxon>
        <taxon>Nocardiopsidaceae</taxon>
        <taxon>Spinactinospora</taxon>
    </lineage>
</organism>
<dbReference type="AlphaFoldDB" id="A0A852TWL4"/>
<accession>A0A852TWL4</accession>
<feature type="domain" description="DUF397" evidence="1">
    <location>
        <begin position="4"/>
        <end position="56"/>
    </location>
</feature>